<keyword evidence="6 12" id="KW-0479">Metal-binding</keyword>
<dbReference type="Pfam" id="PF00817">
    <property type="entry name" value="IMS"/>
    <property type="match status" value="1"/>
</dbReference>
<evidence type="ECO:0000256" key="10">
    <source>
        <dbReference type="ARBA" id="ARBA00023204"/>
    </source>
</evidence>
<dbReference type="SUPFAM" id="SSF100879">
    <property type="entry name" value="Lesion bypass DNA polymerase (Y-family), little finger domain"/>
    <property type="match status" value="1"/>
</dbReference>
<keyword evidence="10 12" id="KW-0234">DNA repair</keyword>
<comment type="subunit">
    <text evidence="12">Monomer.</text>
</comment>
<dbReference type="HAMAP" id="MF_01113">
    <property type="entry name" value="DNApol_IV"/>
    <property type="match status" value="1"/>
</dbReference>
<dbReference type="InterPro" id="IPR001126">
    <property type="entry name" value="UmuC"/>
</dbReference>
<dbReference type="GO" id="GO:0003684">
    <property type="term" value="F:damaged DNA binding"/>
    <property type="evidence" value="ECO:0007669"/>
    <property type="project" value="InterPro"/>
</dbReference>
<dbReference type="PROSITE" id="PS50173">
    <property type="entry name" value="UMUC"/>
    <property type="match status" value="1"/>
</dbReference>
<dbReference type="Gene3D" id="3.30.1490.100">
    <property type="entry name" value="DNA polymerase, Y-family, little finger domain"/>
    <property type="match status" value="1"/>
</dbReference>
<dbReference type="GO" id="GO:0005829">
    <property type="term" value="C:cytosol"/>
    <property type="evidence" value="ECO:0007669"/>
    <property type="project" value="TreeGrafter"/>
</dbReference>
<gene>
    <name evidence="12 14" type="primary">dinB</name>
    <name evidence="14" type="ORF">FHP08_00550</name>
</gene>
<keyword evidence="5 12" id="KW-0235">DNA replication</keyword>
<evidence type="ECO:0000256" key="1">
    <source>
        <dbReference type="ARBA" id="ARBA00010945"/>
    </source>
</evidence>
<keyword evidence="9 12" id="KW-0239">DNA-directed DNA polymerase</keyword>
<dbReference type="InterPro" id="IPR043128">
    <property type="entry name" value="Rev_trsase/Diguanyl_cyclase"/>
</dbReference>
<keyword evidence="7 12" id="KW-0227">DNA damage</keyword>
<dbReference type="InterPro" id="IPR043502">
    <property type="entry name" value="DNA/RNA_pol_sf"/>
</dbReference>
<dbReference type="PANTHER" id="PTHR11076:SF33">
    <property type="entry name" value="DNA POLYMERASE KAPPA"/>
    <property type="match status" value="1"/>
</dbReference>
<name>A0A5C8P510_9BURK</name>
<evidence type="ECO:0000256" key="4">
    <source>
        <dbReference type="ARBA" id="ARBA00022695"/>
    </source>
</evidence>
<evidence type="ECO:0000256" key="5">
    <source>
        <dbReference type="ARBA" id="ARBA00022705"/>
    </source>
</evidence>
<dbReference type="GO" id="GO:0003887">
    <property type="term" value="F:DNA-directed DNA polymerase activity"/>
    <property type="evidence" value="ECO:0007669"/>
    <property type="project" value="UniProtKB-UniRule"/>
</dbReference>
<feature type="site" description="Substrate discrimination" evidence="12">
    <location>
        <position position="5"/>
    </location>
</feature>
<dbReference type="PANTHER" id="PTHR11076">
    <property type="entry name" value="DNA REPAIR POLYMERASE UMUC / TRANSFERASE FAMILY MEMBER"/>
    <property type="match status" value="1"/>
</dbReference>
<dbReference type="InterPro" id="IPR050116">
    <property type="entry name" value="DNA_polymerase-Y"/>
</dbReference>
<keyword evidence="15" id="KW-1185">Reference proteome</keyword>
<dbReference type="CDD" id="cd03586">
    <property type="entry name" value="PolY_Pol_IV_kappa"/>
    <property type="match status" value="1"/>
</dbReference>
<keyword evidence="12" id="KW-0238">DNA-binding</keyword>
<evidence type="ECO:0000256" key="8">
    <source>
        <dbReference type="ARBA" id="ARBA00022842"/>
    </source>
</evidence>
<dbReference type="Proteomes" id="UP000321548">
    <property type="component" value="Unassembled WGS sequence"/>
</dbReference>
<keyword evidence="3 12" id="KW-0808">Transferase</keyword>
<accession>A0A5C8P510</accession>
<evidence type="ECO:0000259" key="13">
    <source>
        <dbReference type="PROSITE" id="PS50173"/>
    </source>
</evidence>
<keyword evidence="4 12" id="KW-0548">Nucleotidyltransferase</keyword>
<comment type="similarity">
    <text evidence="1 12">Belongs to the DNA polymerase type-Y family.</text>
</comment>
<dbReference type="InterPro" id="IPR022880">
    <property type="entry name" value="DNApol_IV"/>
</dbReference>
<feature type="domain" description="UmuC" evidence="13">
    <location>
        <begin position="1"/>
        <end position="180"/>
    </location>
</feature>
<keyword evidence="2 12" id="KW-0515">Mutator protein</keyword>
<evidence type="ECO:0000256" key="7">
    <source>
        <dbReference type="ARBA" id="ARBA00022763"/>
    </source>
</evidence>
<evidence type="ECO:0000256" key="2">
    <source>
        <dbReference type="ARBA" id="ARBA00022457"/>
    </source>
</evidence>
<dbReference type="InterPro" id="IPR024728">
    <property type="entry name" value="PolY_HhH_motif"/>
</dbReference>
<comment type="cofactor">
    <cofactor evidence="12">
        <name>Mg(2+)</name>
        <dbReference type="ChEBI" id="CHEBI:18420"/>
    </cofactor>
    <text evidence="12">Binds 2 magnesium ions per subunit.</text>
</comment>
<protein>
    <recommendedName>
        <fullName evidence="12">DNA polymerase IV</fullName>
        <shortName evidence="12">Pol IV</shortName>
        <ecNumber evidence="12">2.7.7.7</ecNumber>
    </recommendedName>
</protein>
<evidence type="ECO:0000256" key="3">
    <source>
        <dbReference type="ARBA" id="ARBA00022679"/>
    </source>
</evidence>
<dbReference type="OrthoDB" id="9808813at2"/>
<dbReference type="Gene3D" id="1.10.150.20">
    <property type="entry name" value="5' to 3' exonuclease, C-terminal subdomain"/>
    <property type="match status" value="1"/>
</dbReference>
<evidence type="ECO:0000256" key="11">
    <source>
        <dbReference type="ARBA" id="ARBA00049244"/>
    </source>
</evidence>
<keyword evidence="8 12" id="KW-0460">Magnesium</keyword>
<dbReference type="InterPro" id="IPR036775">
    <property type="entry name" value="DNA_pol_Y-fam_lit_finger_sf"/>
</dbReference>
<evidence type="ECO:0000256" key="12">
    <source>
        <dbReference type="HAMAP-Rule" id="MF_01113"/>
    </source>
</evidence>
<dbReference type="Pfam" id="PF11799">
    <property type="entry name" value="IMS_C"/>
    <property type="match status" value="1"/>
</dbReference>
<dbReference type="GO" id="GO:0042276">
    <property type="term" value="P:error-prone translesion synthesis"/>
    <property type="evidence" value="ECO:0007669"/>
    <property type="project" value="TreeGrafter"/>
</dbReference>
<feature type="active site" evidence="12">
    <location>
        <position position="98"/>
    </location>
</feature>
<proteinExistence type="inferred from homology"/>
<evidence type="ECO:0000313" key="14">
    <source>
        <dbReference type="EMBL" id="TXL68224.1"/>
    </source>
</evidence>
<dbReference type="Pfam" id="PF11798">
    <property type="entry name" value="IMS_HHH"/>
    <property type="match status" value="1"/>
</dbReference>
<comment type="catalytic activity">
    <reaction evidence="11 12">
        <text>DNA(n) + a 2'-deoxyribonucleoside 5'-triphosphate = DNA(n+1) + diphosphate</text>
        <dbReference type="Rhea" id="RHEA:22508"/>
        <dbReference type="Rhea" id="RHEA-COMP:17339"/>
        <dbReference type="Rhea" id="RHEA-COMP:17340"/>
        <dbReference type="ChEBI" id="CHEBI:33019"/>
        <dbReference type="ChEBI" id="CHEBI:61560"/>
        <dbReference type="ChEBI" id="CHEBI:173112"/>
        <dbReference type="EC" id="2.7.7.7"/>
    </reaction>
</comment>
<dbReference type="AlphaFoldDB" id="A0A5C8P510"/>
<reference evidence="14 15" key="1">
    <citation type="submission" date="2019-06" db="EMBL/GenBank/DDBJ databases">
        <title>Quisquiliibacterium sp. nov., isolated from a maize field.</title>
        <authorList>
            <person name="Lin S.-Y."/>
            <person name="Tsai C.-F."/>
            <person name="Young C.-C."/>
        </authorList>
    </citation>
    <scope>NUCLEOTIDE SEQUENCE [LARGE SCALE GENOMIC DNA]</scope>
    <source>
        <strain evidence="14 15">CC-CFT501</strain>
    </source>
</reference>
<dbReference type="NCBIfam" id="NF002677">
    <property type="entry name" value="PRK02406.1"/>
    <property type="match status" value="1"/>
</dbReference>
<organism evidence="14 15">
    <name type="scientific">Zeimonas arvi</name>
    <dbReference type="NCBI Taxonomy" id="2498847"/>
    <lineage>
        <taxon>Bacteria</taxon>
        <taxon>Pseudomonadati</taxon>
        <taxon>Pseudomonadota</taxon>
        <taxon>Betaproteobacteria</taxon>
        <taxon>Burkholderiales</taxon>
        <taxon>Burkholderiaceae</taxon>
        <taxon>Zeimonas</taxon>
    </lineage>
</organism>
<dbReference type="GO" id="GO:0006281">
    <property type="term" value="P:DNA repair"/>
    <property type="evidence" value="ECO:0007669"/>
    <property type="project" value="UniProtKB-UniRule"/>
</dbReference>
<comment type="caution">
    <text evidence="14">The sequence shown here is derived from an EMBL/GenBank/DDBJ whole genome shotgun (WGS) entry which is preliminary data.</text>
</comment>
<evidence type="ECO:0000256" key="9">
    <source>
        <dbReference type="ARBA" id="ARBA00022932"/>
    </source>
</evidence>
<dbReference type="Gene3D" id="3.40.1170.60">
    <property type="match status" value="1"/>
</dbReference>
<dbReference type="EMBL" id="VDUY01000001">
    <property type="protein sequence ID" value="TXL68224.1"/>
    <property type="molecule type" value="Genomic_DNA"/>
</dbReference>
<comment type="function">
    <text evidence="12">Poorly processive, error-prone DNA polymerase involved in untargeted mutagenesis. Copies undamaged DNA at stalled replication forks, which arise in vivo from mismatched or misaligned primer ends. These misaligned primers can be extended by PolIV. Exhibits no 3'-5' exonuclease (proofreading) activity. May be involved in translesional synthesis, in conjunction with the beta clamp from PolIII.</text>
</comment>
<dbReference type="GO" id="GO:0006261">
    <property type="term" value="P:DNA-templated DNA replication"/>
    <property type="evidence" value="ECO:0007669"/>
    <property type="project" value="UniProtKB-UniRule"/>
</dbReference>
<sequence>MDAFYASVELLRRPELRGRPVAIGGHGDPNSRGVVTTATYEARAFGIRSGMALRRAAELCPACVFLPVDFPEYRLWSRRFKAAIAEVTVRIEDRGIDEVYIDFSDLIGVRIDGGLSIARDIQRRVFEATGLTCSIGVAPNKLLAKIASELDKPNGITVLDELDLQERIWPLPVKRINGIGPKADARLEELGIRTIGQLAAAPRDFLVARFGRSYGAWLHDAAHGNDDRALMLESEPRSMSRETTFERDLHPARDFQALAAMLARLCRQVAADLQRRGYAGRSVGVKARYDDFRIVSRELTLAEAVDDERAIRRAAFDCLKRVPPSRRLRLLGVRVGALQSRGPAATP</sequence>
<keyword evidence="12" id="KW-0963">Cytoplasm</keyword>
<dbReference type="EC" id="2.7.7.7" evidence="12"/>
<evidence type="ECO:0000313" key="15">
    <source>
        <dbReference type="Proteomes" id="UP000321548"/>
    </source>
</evidence>
<dbReference type="FunFam" id="3.30.1490.100:FF:000004">
    <property type="entry name" value="DNA polymerase IV"/>
    <property type="match status" value="1"/>
</dbReference>
<comment type="subcellular location">
    <subcellularLocation>
        <location evidence="12">Cytoplasm</location>
    </subcellularLocation>
</comment>
<evidence type="ECO:0000256" key="6">
    <source>
        <dbReference type="ARBA" id="ARBA00022723"/>
    </source>
</evidence>
<dbReference type="Gene3D" id="3.30.70.270">
    <property type="match status" value="1"/>
</dbReference>
<dbReference type="GO" id="GO:0009432">
    <property type="term" value="P:SOS response"/>
    <property type="evidence" value="ECO:0007669"/>
    <property type="project" value="TreeGrafter"/>
</dbReference>
<dbReference type="InterPro" id="IPR017961">
    <property type="entry name" value="DNA_pol_Y-fam_little_finger"/>
</dbReference>
<dbReference type="SUPFAM" id="SSF56672">
    <property type="entry name" value="DNA/RNA polymerases"/>
    <property type="match status" value="1"/>
</dbReference>
<dbReference type="GO" id="GO:0000287">
    <property type="term" value="F:magnesium ion binding"/>
    <property type="evidence" value="ECO:0007669"/>
    <property type="project" value="UniProtKB-UniRule"/>
</dbReference>
<feature type="binding site" evidence="12">
    <location>
        <position position="97"/>
    </location>
    <ligand>
        <name>Mg(2+)</name>
        <dbReference type="ChEBI" id="CHEBI:18420"/>
    </ligand>
</feature>
<comment type="caution">
    <text evidence="12">Lacks conserved residue(s) required for the propagation of feature annotation.</text>
</comment>